<accession>U9STW5</accession>
<protein>
    <submittedName>
        <fullName evidence="1">Uncharacterized protein</fullName>
    </submittedName>
</protein>
<evidence type="ECO:0000313" key="1">
    <source>
        <dbReference type="EMBL" id="ERZ94565.1"/>
    </source>
</evidence>
<name>U9STW5_RHIID</name>
<proteinExistence type="predicted"/>
<sequence length="78" mass="9267">MTKGNSLEQDFKIFNKQSQSIVYEDEKKLYGLNREESSTKDNMIEAFYAANYFQSTELQNFIHRNCYLNLRKKKSNGK</sequence>
<dbReference type="EMBL" id="KI301920">
    <property type="protein sequence ID" value="ERZ94565.1"/>
    <property type="molecule type" value="Genomic_DNA"/>
</dbReference>
<dbReference type="HOGENOM" id="CLU_2623267_0_0_1"/>
<gene>
    <name evidence="1" type="ORF">GLOINDRAFT_14483</name>
</gene>
<reference evidence="1" key="1">
    <citation type="submission" date="2013-07" db="EMBL/GenBank/DDBJ databases">
        <title>The genome of an arbuscular mycorrhizal fungus provides insights into the evolution of the oldest plant symbiosis.</title>
        <authorList>
            <consortium name="DOE Joint Genome Institute"/>
            <person name="Tisserant E."/>
            <person name="Malbreil M."/>
            <person name="Kuo A."/>
            <person name="Kohler A."/>
            <person name="Symeonidi A."/>
            <person name="Balestrini R."/>
            <person name="Charron P."/>
            <person name="Duensing N."/>
            <person name="Frei-dit-Frey N."/>
            <person name="Gianinazzi-Pearson V."/>
            <person name="Gilbert B."/>
            <person name="Handa Y."/>
            <person name="Hijri M."/>
            <person name="Kaul R."/>
            <person name="Kawaguchi M."/>
            <person name="Krajinski F."/>
            <person name="Lammers P."/>
            <person name="Lapierre D."/>
            <person name="Masclaux F.G."/>
            <person name="Murat C."/>
            <person name="Morin E."/>
            <person name="Ndikumana S."/>
            <person name="Pagni M."/>
            <person name="Petitpierre D."/>
            <person name="Requena N."/>
            <person name="Rosikiewicz P."/>
            <person name="Riley R."/>
            <person name="Saito K."/>
            <person name="San Clemente H."/>
            <person name="Shapiro H."/>
            <person name="van Tuinen D."/>
            <person name="Becard G."/>
            <person name="Bonfante P."/>
            <person name="Paszkowski U."/>
            <person name="Shachar-Hill Y."/>
            <person name="Young J.P."/>
            <person name="Sanders I.R."/>
            <person name="Henrissat B."/>
            <person name="Rensing S.A."/>
            <person name="Grigoriev I.V."/>
            <person name="Corradi N."/>
            <person name="Roux C."/>
            <person name="Martin F."/>
        </authorList>
    </citation>
    <scope>NUCLEOTIDE SEQUENCE</scope>
    <source>
        <strain evidence="1">DAOM 197198</strain>
    </source>
</reference>
<organism evidence="1">
    <name type="scientific">Rhizophagus irregularis (strain DAOM 181602 / DAOM 197198 / MUCL 43194)</name>
    <name type="common">Arbuscular mycorrhizal fungus</name>
    <name type="synonym">Glomus intraradices</name>
    <dbReference type="NCBI Taxonomy" id="747089"/>
    <lineage>
        <taxon>Eukaryota</taxon>
        <taxon>Fungi</taxon>
        <taxon>Fungi incertae sedis</taxon>
        <taxon>Mucoromycota</taxon>
        <taxon>Glomeromycotina</taxon>
        <taxon>Glomeromycetes</taxon>
        <taxon>Glomerales</taxon>
        <taxon>Glomeraceae</taxon>
        <taxon>Rhizophagus</taxon>
    </lineage>
</organism>
<dbReference type="AlphaFoldDB" id="U9STW5"/>